<evidence type="ECO:0000313" key="1">
    <source>
        <dbReference type="EMBL" id="WMN06035.1"/>
    </source>
</evidence>
<proteinExistence type="predicted"/>
<dbReference type="Proteomes" id="UP001244443">
    <property type="component" value="Chromosome"/>
</dbReference>
<protein>
    <submittedName>
        <fullName evidence="1">Thiol-disulfide oxidoreductase DCC family protein</fullName>
    </submittedName>
</protein>
<dbReference type="InterPro" id="IPR007263">
    <property type="entry name" value="DCC1-like"/>
</dbReference>
<reference evidence="1" key="1">
    <citation type="submission" date="2023-08" db="EMBL/GenBank/DDBJ databases">
        <title>Comparative genomics and taxonomic characterization of three novel marine species of genus Marivirga.</title>
        <authorList>
            <person name="Muhammad N."/>
            <person name="Kim S.-G."/>
        </authorList>
    </citation>
    <scope>NUCLEOTIDE SEQUENCE [LARGE SCALE GENOMIC DNA]</scope>
    <source>
        <strain evidence="1">ABR2-2</strain>
    </source>
</reference>
<dbReference type="AlphaFoldDB" id="A0AA51RCQ9"/>
<dbReference type="EMBL" id="CP129970">
    <property type="protein sequence ID" value="WMN06035.1"/>
    <property type="molecule type" value="Genomic_DNA"/>
</dbReference>
<organism evidence="1 2">
    <name type="scientific">Marivirga arenosa</name>
    <dbReference type="NCBI Taxonomy" id="3059076"/>
    <lineage>
        <taxon>Bacteria</taxon>
        <taxon>Pseudomonadati</taxon>
        <taxon>Bacteroidota</taxon>
        <taxon>Cytophagia</taxon>
        <taxon>Cytophagales</taxon>
        <taxon>Marivirgaceae</taxon>
        <taxon>Marivirga</taxon>
    </lineage>
</organism>
<gene>
    <name evidence="1" type="ORF">QYS48_01205</name>
</gene>
<dbReference type="RefSeq" id="WP_308355740.1">
    <property type="nucleotide sequence ID" value="NZ_CP129970.2"/>
</dbReference>
<keyword evidence="2" id="KW-1185">Reference proteome</keyword>
<accession>A0AA51RCQ9</accession>
<name>A0AA51RCQ9_9BACT</name>
<dbReference type="PANTHER" id="PTHR33639">
    <property type="entry name" value="THIOL-DISULFIDE OXIDOREDUCTASE DCC"/>
    <property type="match status" value="1"/>
</dbReference>
<dbReference type="PANTHER" id="PTHR33639:SF2">
    <property type="entry name" value="DUF393 DOMAIN-CONTAINING PROTEIN"/>
    <property type="match status" value="1"/>
</dbReference>
<dbReference type="GO" id="GO:0015035">
    <property type="term" value="F:protein-disulfide reductase activity"/>
    <property type="evidence" value="ECO:0007669"/>
    <property type="project" value="InterPro"/>
</dbReference>
<dbReference type="Pfam" id="PF04134">
    <property type="entry name" value="DCC1-like"/>
    <property type="match status" value="1"/>
</dbReference>
<sequence>MKNSNPIIYFDGICNLCNGAVNYIIDRDSKAIFKFAPLQSKHAEKNLPVELIKNTDSIILQVNGNFYQKSTAALKIASQLGGFWKLFYVFIILPPFLRDFIYDIIAKNRYKWFGKRDVCRLPTPELKNRFLEMD</sequence>
<dbReference type="InterPro" id="IPR052927">
    <property type="entry name" value="DCC_oxidoreductase"/>
</dbReference>
<evidence type="ECO:0000313" key="2">
    <source>
        <dbReference type="Proteomes" id="UP001244443"/>
    </source>
</evidence>